<dbReference type="PANTHER" id="PTHR10993">
    <property type="entry name" value="OCTANOYLTRANSFERASE"/>
    <property type="match status" value="1"/>
</dbReference>
<comment type="function">
    <text evidence="4 5 6">Catalyzes the transfer of endogenously produced octanoic acid from octanoyl-acyl-carrier-protein onto the lipoyl domains of lipoate-dependent enzymes. Lipoyl-ACP can also act as a substrate although octanoyl-ACP is likely to be the physiological substrate.</text>
</comment>
<comment type="miscellaneous">
    <text evidence="5">In the reaction, the free carboxyl group of octanoic acid is attached via an amide linkage to the epsilon-amino group of a specific lysine residue of lipoyl domains of lipoate-dependent enzymes.</text>
</comment>
<feature type="binding site" evidence="5">
    <location>
        <begin position="155"/>
        <end position="157"/>
    </location>
    <ligand>
        <name>substrate</name>
    </ligand>
</feature>
<comment type="subcellular location">
    <subcellularLocation>
        <location evidence="5">Cytoplasm</location>
    </subcellularLocation>
</comment>
<evidence type="ECO:0000313" key="8">
    <source>
        <dbReference type="EMBL" id="MCW7754436.1"/>
    </source>
</evidence>
<dbReference type="Gene3D" id="3.30.930.10">
    <property type="entry name" value="Bira Bifunctional Protein, Domain 2"/>
    <property type="match status" value="1"/>
</dbReference>
<accession>A0ABT3NAE2</accession>
<dbReference type="PIRSF" id="PIRSF016262">
    <property type="entry name" value="LPLase"/>
    <property type="match status" value="1"/>
</dbReference>
<evidence type="ECO:0000256" key="4">
    <source>
        <dbReference type="ARBA" id="ARBA00024732"/>
    </source>
</evidence>
<dbReference type="InterPro" id="IPR045864">
    <property type="entry name" value="aa-tRNA-synth_II/BPL/LPL"/>
</dbReference>
<dbReference type="CDD" id="cd16444">
    <property type="entry name" value="LipB"/>
    <property type="match status" value="1"/>
</dbReference>
<reference evidence="8 9" key="1">
    <citation type="submission" date="2022-11" db="EMBL/GenBank/DDBJ databases">
        <title>Desulfobotulus tamanensis H1 sp. nov. - anaerobic, alkaliphilic, sulphate reducing bacterium isolated from terrestrial mud volcano.</title>
        <authorList>
            <person name="Frolova A."/>
            <person name="Merkel A.Y."/>
            <person name="Slobodkin A.I."/>
        </authorList>
    </citation>
    <scope>NUCLEOTIDE SEQUENCE [LARGE SCALE GENOMIC DNA]</scope>
    <source>
        <strain evidence="8 9">H1</strain>
    </source>
</reference>
<evidence type="ECO:0000256" key="1">
    <source>
        <dbReference type="ARBA" id="ARBA00004821"/>
    </source>
</evidence>
<keyword evidence="5" id="KW-0963">Cytoplasm</keyword>
<dbReference type="Proteomes" id="UP001209681">
    <property type="component" value="Unassembled WGS sequence"/>
</dbReference>
<feature type="active site" description="Acyl-thioester intermediate" evidence="5">
    <location>
        <position position="173"/>
    </location>
</feature>
<comment type="similarity">
    <text evidence="5 6">Belongs to the LipB family.</text>
</comment>
<feature type="site" description="Lowers pKa of active site Cys" evidence="5">
    <location>
        <position position="139"/>
    </location>
</feature>
<keyword evidence="9" id="KW-1185">Reference proteome</keyword>
<feature type="binding site" evidence="5">
    <location>
        <begin position="142"/>
        <end position="144"/>
    </location>
    <ligand>
        <name>substrate</name>
    </ligand>
</feature>
<keyword evidence="2 5" id="KW-0808">Transferase</keyword>
<evidence type="ECO:0000256" key="6">
    <source>
        <dbReference type="PIRNR" id="PIRNR016262"/>
    </source>
</evidence>
<dbReference type="SUPFAM" id="SSF55681">
    <property type="entry name" value="Class II aaRS and biotin synthetases"/>
    <property type="match status" value="1"/>
</dbReference>
<dbReference type="InterPro" id="IPR020605">
    <property type="entry name" value="Octanoyltransferase_CS"/>
</dbReference>
<evidence type="ECO:0000256" key="5">
    <source>
        <dbReference type="HAMAP-Rule" id="MF_00013"/>
    </source>
</evidence>
<evidence type="ECO:0000256" key="2">
    <source>
        <dbReference type="ARBA" id="ARBA00022679"/>
    </source>
</evidence>
<dbReference type="Pfam" id="PF21948">
    <property type="entry name" value="LplA-B_cat"/>
    <property type="match status" value="1"/>
</dbReference>
<name>A0ABT3NAE2_9BACT</name>
<comment type="pathway">
    <text evidence="1 5 6">Protein modification; protein lipoylation via endogenous pathway; protein N(6)-(lipoyl)lysine from octanoyl-[acyl-carrier-protein]: step 1/2.</text>
</comment>
<comment type="catalytic activity">
    <reaction evidence="5 6">
        <text>octanoyl-[ACP] + L-lysyl-[protein] = N(6)-octanoyl-L-lysyl-[protein] + holo-[ACP] + H(+)</text>
        <dbReference type="Rhea" id="RHEA:17665"/>
        <dbReference type="Rhea" id="RHEA-COMP:9636"/>
        <dbReference type="Rhea" id="RHEA-COMP:9685"/>
        <dbReference type="Rhea" id="RHEA-COMP:9752"/>
        <dbReference type="Rhea" id="RHEA-COMP:9928"/>
        <dbReference type="ChEBI" id="CHEBI:15378"/>
        <dbReference type="ChEBI" id="CHEBI:29969"/>
        <dbReference type="ChEBI" id="CHEBI:64479"/>
        <dbReference type="ChEBI" id="CHEBI:78463"/>
        <dbReference type="ChEBI" id="CHEBI:78809"/>
        <dbReference type="EC" id="2.3.1.181"/>
    </reaction>
</comment>
<dbReference type="PROSITE" id="PS01313">
    <property type="entry name" value="LIPB"/>
    <property type="match status" value="1"/>
</dbReference>
<dbReference type="RefSeq" id="WP_265425355.1">
    <property type="nucleotide sequence ID" value="NZ_JAPFPW010000011.1"/>
</dbReference>
<dbReference type="InterPro" id="IPR000544">
    <property type="entry name" value="Octanoyltransferase"/>
</dbReference>
<dbReference type="EMBL" id="JAPFPW010000011">
    <property type="protein sequence ID" value="MCW7754436.1"/>
    <property type="molecule type" value="Genomic_DNA"/>
</dbReference>
<sequence>MFSIEDLGIISFEEAEKKQIGVFREKQQFPDREDVLFFVEHVPVFSLGKRGGSQYFRISEKILLEKGFSIVHTERGGLVTFHGPGQLVAYPVFDIHRRGLGVRQWVDFLESTLVACCRTLGLKACGKKDARGLWVNDRKLGSVGVCIRKGISLHGIALNVAMDLTPFSMIAPCGMDITVTSLEKELEETPSMGTVKAAMAAAFAALEPTVLQERGVH</sequence>
<protein>
    <recommendedName>
        <fullName evidence="5 6">Octanoyltransferase</fullName>
        <ecNumber evidence="5 6">2.3.1.181</ecNumber>
    </recommendedName>
    <alternativeName>
        <fullName evidence="5">Lipoate-protein ligase B</fullName>
    </alternativeName>
    <alternativeName>
        <fullName evidence="5">Lipoyl/octanoyl transferase</fullName>
    </alternativeName>
    <alternativeName>
        <fullName evidence="5">Octanoyl-[acyl-carrier-protein]-protein N-octanoyltransferase</fullName>
    </alternativeName>
</protein>
<dbReference type="HAMAP" id="MF_00013">
    <property type="entry name" value="LipB"/>
    <property type="match status" value="1"/>
</dbReference>
<evidence type="ECO:0000313" key="9">
    <source>
        <dbReference type="Proteomes" id="UP001209681"/>
    </source>
</evidence>
<organism evidence="8 9">
    <name type="scientific">Desulfobotulus pelophilus</name>
    <dbReference type="NCBI Taxonomy" id="2823377"/>
    <lineage>
        <taxon>Bacteria</taxon>
        <taxon>Pseudomonadati</taxon>
        <taxon>Thermodesulfobacteriota</taxon>
        <taxon>Desulfobacteria</taxon>
        <taxon>Desulfobacterales</taxon>
        <taxon>Desulfobacteraceae</taxon>
        <taxon>Desulfobotulus</taxon>
    </lineage>
</organism>
<evidence type="ECO:0000256" key="3">
    <source>
        <dbReference type="ARBA" id="ARBA00023315"/>
    </source>
</evidence>
<dbReference type="InterPro" id="IPR004143">
    <property type="entry name" value="BPL_LPL_catalytic"/>
</dbReference>
<feature type="domain" description="BPL/LPL catalytic" evidence="7">
    <location>
        <begin position="30"/>
        <end position="211"/>
    </location>
</feature>
<dbReference type="PANTHER" id="PTHR10993:SF7">
    <property type="entry name" value="LIPOYLTRANSFERASE 2, MITOCHONDRIAL-RELATED"/>
    <property type="match status" value="1"/>
</dbReference>
<dbReference type="PROSITE" id="PS51733">
    <property type="entry name" value="BPL_LPL_CATALYTIC"/>
    <property type="match status" value="1"/>
</dbReference>
<gene>
    <name evidence="5 8" type="primary">lipB</name>
    <name evidence="8" type="ORF">OOT00_10605</name>
</gene>
<dbReference type="EC" id="2.3.1.181" evidence="5 6"/>
<dbReference type="GO" id="GO:0033819">
    <property type="term" value="F:lipoyl(octanoyl) transferase activity"/>
    <property type="evidence" value="ECO:0007669"/>
    <property type="project" value="UniProtKB-EC"/>
</dbReference>
<comment type="caution">
    <text evidence="8">The sequence shown here is derived from an EMBL/GenBank/DDBJ whole genome shotgun (WGS) entry which is preliminary data.</text>
</comment>
<feature type="binding site" evidence="5">
    <location>
        <begin position="75"/>
        <end position="82"/>
    </location>
    <ligand>
        <name>substrate</name>
    </ligand>
</feature>
<dbReference type="NCBIfam" id="TIGR00214">
    <property type="entry name" value="lipB"/>
    <property type="match status" value="1"/>
</dbReference>
<keyword evidence="3 5" id="KW-0012">Acyltransferase</keyword>
<evidence type="ECO:0000259" key="7">
    <source>
        <dbReference type="PROSITE" id="PS51733"/>
    </source>
</evidence>
<proteinExistence type="inferred from homology"/>